<proteinExistence type="predicted"/>
<dbReference type="Proteomes" id="UP001500620">
    <property type="component" value="Unassembled WGS sequence"/>
</dbReference>
<dbReference type="Gene3D" id="3.90.1150.30">
    <property type="match status" value="1"/>
</dbReference>
<keyword evidence="1" id="KW-0238">DNA-binding</keyword>
<dbReference type="RefSeq" id="WP_345129885.1">
    <property type="nucleotide sequence ID" value="NZ_BAABAT010000014.1"/>
</dbReference>
<accession>A0ABP8DD52</accession>
<evidence type="ECO:0000313" key="1">
    <source>
        <dbReference type="EMBL" id="GAA4252864.1"/>
    </source>
</evidence>
<dbReference type="InterPro" id="IPR058532">
    <property type="entry name" value="YjbR/MT2646/Rv2570-like"/>
</dbReference>
<dbReference type="SUPFAM" id="SSF142906">
    <property type="entry name" value="YjbR-like"/>
    <property type="match status" value="1"/>
</dbReference>
<reference evidence="2" key="1">
    <citation type="journal article" date="2019" name="Int. J. Syst. Evol. Microbiol.">
        <title>The Global Catalogue of Microorganisms (GCM) 10K type strain sequencing project: providing services to taxonomists for standard genome sequencing and annotation.</title>
        <authorList>
            <consortium name="The Broad Institute Genomics Platform"/>
            <consortium name="The Broad Institute Genome Sequencing Center for Infectious Disease"/>
            <person name="Wu L."/>
            <person name="Ma J."/>
        </authorList>
    </citation>
    <scope>NUCLEOTIDE SEQUENCE [LARGE SCALE GENOMIC DNA]</scope>
    <source>
        <strain evidence="2">JCM 17441</strain>
    </source>
</reference>
<dbReference type="InterPro" id="IPR038056">
    <property type="entry name" value="YjbR-like_sf"/>
</dbReference>
<name>A0ABP8DD52_9ACTN</name>
<protein>
    <submittedName>
        <fullName evidence="1">MmcQ/YjbR family DNA-binding protein</fullName>
    </submittedName>
</protein>
<sequence>MAVTVDDVRRIALSLPRAYEALVRDRVKFRVGQLVFLSLSPDETEMGFGYPKEGRNALIASEPDKFHLPIPSDMRYNWVRVWLAALELDELEELIVESWRMSVPKRVYAEYVGEQVP</sequence>
<gene>
    <name evidence="1" type="ORF">GCM10022255_051380</name>
</gene>
<keyword evidence="2" id="KW-1185">Reference proteome</keyword>
<dbReference type="Pfam" id="PF04237">
    <property type="entry name" value="YjbR"/>
    <property type="match status" value="1"/>
</dbReference>
<dbReference type="EMBL" id="BAABAT010000014">
    <property type="protein sequence ID" value="GAA4252864.1"/>
    <property type="molecule type" value="Genomic_DNA"/>
</dbReference>
<organism evidence="1 2">
    <name type="scientific">Dactylosporangium darangshiense</name>
    <dbReference type="NCBI Taxonomy" id="579108"/>
    <lineage>
        <taxon>Bacteria</taxon>
        <taxon>Bacillati</taxon>
        <taxon>Actinomycetota</taxon>
        <taxon>Actinomycetes</taxon>
        <taxon>Micromonosporales</taxon>
        <taxon>Micromonosporaceae</taxon>
        <taxon>Dactylosporangium</taxon>
    </lineage>
</organism>
<dbReference type="GO" id="GO:0003677">
    <property type="term" value="F:DNA binding"/>
    <property type="evidence" value="ECO:0007669"/>
    <property type="project" value="UniProtKB-KW"/>
</dbReference>
<evidence type="ECO:0000313" key="2">
    <source>
        <dbReference type="Proteomes" id="UP001500620"/>
    </source>
</evidence>
<comment type="caution">
    <text evidence="1">The sequence shown here is derived from an EMBL/GenBank/DDBJ whole genome shotgun (WGS) entry which is preliminary data.</text>
</comment>